<keyword evidence="3" id="KW-1185">Reference proteome</keyword>
<reference evidence="2 3" key="1">
    <citation type="journal article" date="2014" name="Int. J. Syst. Evol. Microbiol.">
        <title>Complete genome sequence of Corynebacterium casei LMG S-19264T (=DSM 44701T), isolated from a smear-ripened cheese.</title>
        <authorList>
            <consortium name="US DOE Joint Genome Institute (JGI-PGF)"/>
            <person name="Walter F."/>
            <person name="Albersmeier A."/>
            <person name="Kalinowski J."/>
            <person name="Ruckert C."/>
        </authorList>
    </citation>
    <scope>NUCLEOTIDE SEQUENCE [LARGE SCALE GENOMIC DNA]</scope>
    <source>
        <strain evidence="2 3">KCTC 23968</strain>
    </source>
</reference>
<dbReference type="InterPro" id="IPR009683">
    <property type="entry name" value="Extensin-like_C"/>
</dbReference>
<evidence type="ECO:0000259" key="1">
    <source>
        <dbReference type="Pfam" id="PF06904"/>
    </source>
</evidence>
<proteinExistence type="predicted"/>
<evidence type="ECO:0000313" key="2">
    <source>
        <dbReference type="EMBL" id="GGX71793.1"/>
    </source>
</evidence>
<organism evidence="2 3">
    <name type="scientific">Litorimonas cladophorae</name>
    <dbReference type="NCBI Taxonomy" id="1220491"/>
    <lineage>
        <taxon>Bacteria</taxon>
        <taxon>Pseudomonadati</taxon>
        <taxon>Pseudomonadota</taxon>
        <taxon>Alphaproteobacteria</taxon>
        <taxon>Maricaulales</taxon>
        <taxon>Robiginitomaculaceae</taxon>
    </lineage>
</organism>
<sequence length="203" mass="22889">MDTSRPLGFATRQQLFALNLKSSQVCMDLARDTDDFKSIPADPKRPTTGAGKDVCGWDVARVVYGTDQTFFAPGESNMQCPLSVAVYLWQREVDQLARKHFDQPLAKIHHYGSYSCRRQRGNGSGKWSEHSYANAWDVAAFELEDGSSIQIQRDWNGPRKKANFLREARDAACGLFQVTLSPDYNAAHKDHFHLDMGPSRSCR</sequence>
<evidence type="ECO:0000313" key="3">
    <source>
        <dbReference type="Proteomes" id="UP000600865"/>
    </source>
</evidence>
<feature type="domain" description="Extensin-like C-terminal" evidence="1">
    <location>
        <begin position="49"/>
        <end position="203"/>
    </location>
</feature>
<gene>
    <name evidence="2" type="ORF">GCM10011309_22520</name>
</gene>
<dbReference type="EMBL" id="BMYV01000002">
    <property type="protein sequence ID" value="GGX71793.1"/>
    <property type="molecule type" value="Genomic_DNA"/>
</dbReference>
<dbReference type="Pfam" id="PF06904">
    <property type="entry name" value="Extensin-like_C"/>
    <property type="match status" value="1"/>
</dbReference>
<comment type="caution">
    <text evidence="2">The sequence shown here is derived from an EMBL/GenBank/DDBJ whole genome shotgun (WGS) entry which is preliminary data.</text>
</comment>
<dbReference type="AlphaFoldDB" id="A0A918KPL1"/>
<dbReference type="Proteomes" id="UP000600865">
    <property type="component" value="Unassembled WGS sequence"/>
</dbReference>
<protein>
    <recommendedName>
        <fullName evidence="1">Extensin-like C-terminal domain-containing protein</fullName>
    </recommendedName>
</protein>
<name>A0A918KPL1_9PROT</name>
<accession>A0A918KPL1</accession>